<evidence type="ECO:0000256" key="5">
    <source>
        <dbReference type="ARBA" id="ARBA00022801"/>
    </source>
</evidence>
<reference evidence="11" key="1">
    <citation type="journal article" date="2015" name="Nature">
        <title>Complex archaea that bridge the gap between prokaryotes and eukaryotes.</title>
        <authorList>
            <person name="Spang A."/>
            <person name="Saw J.H."/>
            <person name="Jorgensen S.L."/>
            <person name="Zaremba-Niedzwiedzka K."/>
            <person name="Martijn J."/>
            <person name="Lind A.E."/>
            <person name="van Eijk R."/>
            <person name="Schleper C."/>
            <person name="Guy L."/>
            <person name="Ettema T.J."/>
        </authorList>
    </citation>
    <scope>NUCLEOTIDE SEQUENCE</scope>
</reference>
<dbReference type="Pfam" id="PF11975">
    <property type="entry name" value="Glyco_hydro_4C"/>
    <property type="match status" value="1"/>
</dbReference>
<evidence type="ECO:0000256" key="9">
    <source>
        <dbReference type="ARBA" id="ARBA00023295"/>
    </source>
</evidence>
<comment type="caution">
    <text evidence="11">The sequence shown here is derived from an EMBL/GenBank/DDBJ whole genome shotgun (WGS) entry which is preliminary data.</text>
</comment>
<feature type="domain" description="Glycosyl hydrolase family 4 C-terminal" evidence="10">
    <location>
        <begin position="198"/>
        <end position="415"/>
    </location>
</feature>
<dbReference type="GO" id="GO:0016616">
    <property type="term" value="F:oxidoreductase activity, acting on the CH-OH group of donors, NAD or NADP as acceptor"/>
    <property type="evidence" value="ECO:0007669"/>
    <property type="project" value="InterPro"/>
</dbReference>
<keyword evidence="5" id="KW-0378">Hydrolase</keyword>
<evidence type="ECO:0000259" key="10">
    <source>
        <dbReference type="Pfam" id="PF11975"/>
    </source>
</evidence>
<evidence type="ECO:0000256" key="7">
    <source>
        <dbReference type="ARBA" id="ARBA00023211"/>
    </source>
</evidence>
<comment type="cofactor">
    <cofactor evidence="2">
        <name>Mn(2+)</name>
        <dbReference type="ChEBI" id="CHEBI:29035"/>
    </cofactor>
</comment>
<dbReference type="PANTHER" id="PTHR32092">
    <property type="entry name" value="6-PHOSPHO-BETA-GLUCOSIDASE-RELATED"/>
    <property type="match status" value="1"/>
</dbReference>
<evidence type="ECO:0000256" key="4">
    <source>
        <dbReference type="ARBA" id="ARBA00022723"/>
    </source>
</evidence>
<comment type="cofactor">
    <cofactor evidence="1">
        <name>NAD(+)</name>
        <dbReference type="ChEBI" id="CHEBI:57540"/>
    </cofactor>
</comment>
<dbReference type="EMBL" id="LAZR01001396">
    <property type="protein sequence ID" value="KKN45328.1"/>
    <property type="molecule type" value="Genomic_DNA"/>
</dbReference>
<name>A0A0F9TVE7_9ZZZZ</name>
<organism evidence="11">
    <name type="scientific">marine sediment metagenome</name>
    <dbReference type="NCBI Taxonomy" id="412755"/>
    <lineage>
        <taxon>unclassified sequences</taxon>
        <taxon>metagenomes</taxon>
        <taxon>ecological metagenomes</taxon>
    </lineage>
</organism>
<keyword evidence="7" id="KW-0464">Manganese</keyword>
<keyword evidence="6" id="KW-0520">NAD</keyword>
<dbReference type="Gene3D" id="3.90.1820.10">
    <property type="entry name" value="AglA-like glucosidase"/>
    <property type="match status" value="1"/>
</dbReference>
<keyword evidence="8" id="KW-0119">Carbohydrate metabolism</keyword>
<evidence type="ECO:0000256" key="8">
    <source>
        <dbReference type="ARBA" id="ARBA00023277"/>
    </source>
</evidence>
<dbReference type="SUPFAM" id="SSF56327">
    <property type="entry name" value="LDH C-terminal domain-like"/>
    <property type="match status" value="1"/>
</dbReference>
<evidence type="ECO:0000256" key="2">
    <source>
        <dbReference type="ARBA" id="ARBA00001936"/>
    </source>
</evidence>
<dbReference type="PRINTS" id="PR00732">
    <property type="entry name" value="GLHYDRLASE4"/>
</dbReference>
<dbReference type="GO" id="GO:0004553">
    <property type="term" value="F:hydrolase activity, hydrolyzing O-glycosyl compounds"/>
    <property type="evidence" value="ECO:0007669"/>
    <property type="project" value="InterPro"/>
</dbReference>
<protein>
    <recommendedName>
        <fullName evidence="10">Glycosyl hydrolase family 4 C-terminal domain-containing protein</fullName>
    </recommendedName>
</protein>
<dbReference type="AlphaFoldDB" id="A0A0F9TVE7"/>
<dbReference type="InterPro" id="IPR015955">
    <property type="entry name" value="Lactate_DH/Glyco_Ohase_4_C"/>
</dbReference>
<evidence type="ECO:0000313" key="11">
    <source>
        <dbReference type="EMBL" id="KKN45328.1"/>
    </source>
</evidence>
<dbReference type="PANTHER" id="PTHR32092:SF6">
    <property type="entry name" value="ALPHA-GALACTOSIDASE"/>
    <property type="match status" value="1"/>
</dbReference>
<comment type="similarity">
    <text evidence="3">Belongs to the glycosyl hydrolase 4 family.</text>
</comment>
<dbReference type="InterPro" id="IPR022616">
    <property type="entry name" value="Glyco_hydro_4_C"/>
</dbReference>
<keyword evidence="9" id="KW-0326">Glycosidase</keyword>
<dbReference type="InterPro" id="IPR036291">
    <property type="entry name" value="NAD(P)-bd_dom_sf"/>
</dbReference>
<proteinExistence type="inferred from homology"/>
<evidence type="ECO:0000256" key="6">
    <source>
        <dbReference type="ARBA" id="ARBA00023027"/>
    </source>
</evidence>
<dbReference type="Pfam" id="PF02056">
    <property type="entry name" value="Glyco_hydro_4"/>
    <property type="match status" value="1"/>
</dbReference>
<accession>A0A0F9TVE7</accession>
<sequence length="440" mass="50275">MNKKIVLVGAGSVSFGPAMFNDIYLSEILAGTTVVLHDINKEKLEMIYELLVAENERIDNKFNLERTTNRSVAFKGADFIIISIEVGERYTLWRQDYEIPRKHGSHQILGECGGPGGTFHAWRIIPPIVEIVKDAEKICPEAFLISFSNPVSRVCLAIKRSVKNLKFIGLCHQIRFMNRDLPRMFDVPLRQLKMKIGGLNHFAFLLGLENKTTGKDLMPKFNKKALDYFTEHEHRFEFSKLTFEFYKRFGYFPFVGDNHLGEFLQFGEKFTETNDMIDWINLNDTGGQSVYKKFLNSHKRLKKGKYPKKGILFNRRSGERAIPIIEEIITDKNYYEFAVNIANDDIINNLPEDVILECSAVVNRQGVKGIKIGALPKNIAAVLRIEASIQDLCVDAVLNRSKDTAISCLAIDPNVGNFEMAEDIFNEMVKTQKDFLPKFK</sequence>
<evidence type="ECO:0000256" key="3">
    <source>
        <dbReference type="ARBA" id="ARBA00010141"/>
    </source>
</evidence>
<dbReference type="GO" id="GO:0046872">
    <property type="term" value="F:metal ion binding"/>
    <property type="evidence" value="ECO:0007669"/>
    <property type="project" value="UniProtKB-KW"/>
</dbReference>
<gene>
    <name evidence="11" type="ORF">LCGC14_0684090</name>
</gene>
<dbReference type="InterPro" id="IPR053715">
    <property type="entry name" value="GH4_Enzyme_sf"/>
</dbReference>
<dbReference type="SUPFAM" id="SSF51735">
    <property type="entry name" value="NAD(P)-binding Rossmann-fold domains"/>
    <property type="match status" value="1"/>
</dbReference>
<evidence type="ECO:0000256" key="1">
    <source>
        <dbReference type="ARBA" id="ARBA00001911"/>
    </source>
</evidence>
<dbReference type="InterPro" id="IPR001088">
    <property type="entry name" value="Glyco_hydro_4"/>
</dbReference>
<keyword evidence="4" id="KW-0479">Metal-binding</keyword>
<dbReference type="GO" id="GO:0005975">
    <property type="term" value="P:carbohydrate metabolic process"/>
    <property type="evidence" value="ECO:0007669"/>
    <property type="project" value="InterPro"/>
</dbReference>